<protein>
    <submittedName>
        <fullName evidence="1">Uncharacterized protein</fullName>
    </submittedName>
</protein>
<gene>
    <name evidence="1" type="ORF">FGO68_gene2687</name>
</gene>
<keyword evidence="2" id="KW-1185">Reference proteome</keyword>
<dbReference type="Proteomes" id="UP000785679">
    <property type="component" value="Unassembled WGS sequence"/>
</dbReference>
<evidence type="ECO:0000313" key="2">
    <source>
        <dbReference type="Proteomes" id="UP000785679"/>
    </source>
</evidence>
<name>A0A8J8P567_HALGN</name>
<dbReference type="AlphaFoldDB" id="A0A8J8P567"/>
<reference evidence="1" key="1">
    <citation type="submission" date="2019-06" db="EMBL/GenBank/DDBJ databases">
        <authorList>
            <person name="Zheng W."/>
        </authorList>
    </citation>
    <scope>NUCLEOTIDE SEQUENCE</scope>
    <source>
        <strain evidence="1">QDHG01</strain>
    </source>
</reference>
<accession>A0A8J8P567</accession>
<evidence type="ECO:0000313" key="1">
    <source>
        <dbReference type="EMBL" id="TNV86265.1"/>
    </source>
</evidence>
<dbReference type="EMBL" id="RRYP01001199">
    <property type="protein sequence ID" value="TNV86265.1"/>
    <property type="molecule type" value="Genomic_DNA"/>
</dbReference>
<comment type="caution">
    <text evidence="1">The sequence shown here is derived from an EMBL/GenBank/DDBJ whole genome shotgun (WGS) entry which is preliminary data.</text>
</comment>
<proteinExistence type="predicted"/>
<organism evidence="1 2">
    <name type="scientific">Halteria grandinella</name>
    <dbReference type="NCBI Taxonomy" id="5974"/>
    <lineage>
        <taxon>Eukaryota</taxon>
        <taxon>Sar</taxon>
        <taxon>Alveolata</taxon>
        <taxon>Ciliophora</taxon>
        <taxon>Intramacronucleata</taxon>
        <taxon>Spirotrichea</taxon>
        <taxon>Stichotrichia</taxon>
        <taxon>Sporadotrichida</taxon>
        <taxon>Halteriidae</taxon>
        <taxon>Halteria</taxon>
    </lineage>
</organism>
<sequence>MDYHAHNSFSKSKEIYTSNQIEVTQICYYCKVKDCPSNLLLSNLIKGDLLSRMIILTQKGVLAVMEKRMMRVRKRHVLNYISISSCLQTSASVSFNLSRQRRWVLRRRARDCLLIIRLLRAYLGSIATQERFCLQRTNFCTTMRRSSQRTNASPTKCGTTSKFSIQSGIIHRKIYQIPTGIKTKC</sequence>